<dbReference type="EMBL" id="MN739951">
    <property type="protein sequence ID" value="QHT79630.1"/>
    <property type="molecule type" value="Genomic_DNA"/>
</dbReference>
<feature type="transmembrane region" description="Helical" evidence="1">
    <location>
        <begin position="131"/>
        <end position="150"/>
    </location>
</feature>
<sequence length="158" mass="18436">MSGGIFPDYPFTLNIKCIIFSIIIMMIYSYCPPQVSFMTRNIIYFIIFVISYVSLAWYDYYYECSQLPLQRSSVGLTQYFKPPVYDVKRQSEHMFSQKELDKNNVMIYVMHLLLFVPLLLYVGFKGAKSNIIVFNILIVVAAFTAVYHGFRLLSTSHI</sequence>
<dbReference type="AlphaFoldDB" id="A0A6C0HGW6"/>
<proteinExistence type="predicted"/>
<feature type="transmembrane region" description="Helical" evidence="1">
    <location>
        <begin position="42"/>
        <end position="61"/>
    </location>
</feature>
<feature type="transmembrane region" description="Helical" evidence="1">
    <location>
        <begin position="12"/>
        <end position="30"/>
    </location>
</feature>
<feature type="transmembrane region" description="Helical" evidence="1">
    <location>
        <begin position="105"/>
        <end position="124"/>
    </location>
</feature>
<accession>A0A6C0HGW6</accession>
<keyword evidence="1" id="KW-1133">Transmembrane helix</keyword>
<protein>
    <submittedName>
        <fullName evidence="2">Uncharacterized protein</fullName>
    </submittedName>
</protein>
<organism evidence="2">
    <name type="scientific">viral metagenome</name>
    <dbReference type="NCBI Taxonomy" id="1070528"/>
    <lineage>
        <taxon>unclassified sequences</taxon>
        <taxon>metagenomes</taxon>
        <taxon>organismal metagenomes</taxon>
    </lineage>
</organism>
<evidence type="ECO:0000256" key="1">
    <source>
        <dbReference type="SAM" id="Phobius"/>
    </source>
</evidence>
<name>A0A6C0HGW6_9ZZZZ</name>
<evidence type="ECO:0000313" key="2">
    <source>
        <dbReference type="EMBL" id="QHT79630.1"/>
    </source>
</evidence>
<keyword evidence="1" id="KW-0472">Membrane</keyword>
<reference evidence="2" key="1">
    <citation type="journal article" date="2020" name="Nature">
        <title>Giant virus diversity and host interactions through global metagenomics.</title>
        <authorList>
            <person name="Schulz F."/>
            <person name="Roux S."/>
            <person name="Paez-Espino D."/>
            <person name="Jungbluth S."/>
            <person name="Walsh D.A."/>
            <person name="Denef V.J."/>
            <person name="McMahon K.D."/>
            <person name="Konstantinidis K.T."/>
            <person name="Eloe-Fadrosh E.A."/>
            <person name="Kyrpides N.C."/>
            <person name="Woyke T."/>
        </authorList>
    </citation>
    <scope>NUCLEOTIDE SEQUENCE</scope>
    <source>
        <strain evidence="2">GVMAG-M-3300023184-101</strain>
    </source>
</reference>
<keyword evidence="1" id="KW-0812">Transmembrane</keyword>